<dbReference type="GO" id="GO:0000103">
    <property type="term" value="P:sulfate assimilation"/>
    <property type="evidence" value="ECO:0007669"/>
    <property type="project" value="InterPro"/>
</dbReference>
<evidence type="ECO:0000256" key="1">
    <source>
        <dbReference type="ARBA" id="ARBA00012121"/>
    </source>
</evidence>
<evidence type="ECO:0000256" key="3">
    <source>
        <dbReference type="ARBA" id="ARBA00022741"/>
    </source>
</evidence>
<evidence type="ECO:0000256" key="4">
    <source>
        <dbReference type="ARBA" id="ARBA00022777"/>
    </source>
</evidence>
<comment type="similarity">
    <text evidence="6">Belongs to the APS kinase family.</text>
</comment>
<evidence type="ECO:0000256" key="5">
    <source>
        <dbReference type="ARBA" id="ARBA00022840"/>
    </source>
</evidence>
<accession>A0A8J2H8A9</accession>
<dbReference type="CDD" id="cd02027">
    <property type="entry name" value="APSK"/>
    <property type="match status" value="1"/>
</dbReference>
<sequence>MGIFLQEDNQINTNNITIQKNDVSREMRGNIIGKFKGFRGCTLWLTGLSGAGKTSIAFNLENYLVKLGIPAYSLDGDNMRSGLNKNLTFSKEDRQENIRRSAEVAKLFSDSGHITICSFVSPFSEDRSLARKIHQDVGLKFFEIFINASLDVCESRDVKGLYEKARNGTIKSFTGIGQNYQVPIDPDLILDTEQQTLDESTITLVKFLEGKKIIPNTPECRVEIRNNLFFNNQQTKL</sequence>
<dbReference type="GO" id="GO:0070814">
    <property type="term" value="P:hydrogen sulfide biosynthetic process"/>
    <property type="evidence" value="ECO:0007669"/>
    <property type="project" value="UniProtKB-UniPathway"/>
</dbReference>
<dbReference type="NCBIfam" id="NF003013">
    <property type="entry name" value="PRK03846.1"/>
    <property type="match status" value="1"/>
</dbReference>
<dbReference type="Proteomes" id="UP000786811">
    <property type="component" value="Unassembled WGS sequence"/>
</dbReference>
<dbReference type="PANTHER" id="PTHR11055">
    <property type="entry name" value="BIFUNCTIONAL 3'-PHOSPHOADENOSINE 5'-PHOSPHOSULFATE SYNTHASE"/>
    <property type="match status" value="1"/>
</dbReference>
<evidence type="ECO:0000256" key="2">
    <source>
        <dbReference type="ARBA" id="ARBA00022679"/>
    </source>
</evidence>
<gene>
    <name evidence="8" type="ORF">HICCMSTLAB_LOCUS4060</name>
</gene>
<keyword evidence="2 6" id="KW-0808">Transferase</keyword>
<dbReference type="EMBL" id="CAJNRD030001118">
    <property type="protein sequence ID" value="CAG5084259.1"/>
    <property type="molecule type" value="Genomic_DNA"/>
</dbReference>
<keyword evidence="9" id="KW-1185">Reference proteome</keyword>
<dbReference type="PANTHER" id="PTHR11055:SF1">
    <property type="entry name" value="PAPS SYNTHETASE, ISOFORM D"/>
    <property type="match status" value="1"/>
</dbReference>
<dbReference type="InterPro" id="IPR027417">
    <property type="entry name" value="P-loop_NTPase"/>
</dbReference>
<dbReference type="Pfam" id="PF01583">
    <property type="entry name" value="APS_kinase"/>
    <property type="match status" value="1"/>
</dbReference>
<comment type="catalytic activity">
    <reaction evidence="6">
        <text>adenosine 5'-phosphosulfate + ATP = 3'-phosphoadenylyl sulfate + ADP + H(+)</text>
        <dbReference type="Rhea" id="RHEA:24152"/>
        <dbReference type="ChEBI" id="CHEBI:15378"/>
        <dbReference type="ChEBI" id="CHEBI:30616"/>
        <dbReference type="ChEBI" id="CHEBI:58243"/>
        <dbReference type="ChEBI" id="CHEBI:58339"/>
        <dbReference type="ChEBI" id="CHEBI:456216"/>
        <dbReference type="EC" id="2.7.1.25"/>
    </reaction>
</comment>
<name>A0A8J2H8A9_COTCN</name>
<comment type="caution">
    <text evidence="8">The sequence shown here is derived from an EMBL/GenBank/DDBJ whole genome shotgun (WGS) entry which is preliminary data.</text>
</comment>
<keyword evidence="4 6" id="KW-0418">Kinase</keyword>
<protein>
    <recommendedName>
        <fullName evidence="1 6">Adenylyl-sulfate kinase</fullName>
        <ecNumber evidence="1 6">2.7.1.25</ecNumber>
    </recommendedName>
</protein>
<dbReference type="EC" id="2.7.1.25" evidence="1 6"/>
<keyword evidence="3 6" id="KW-0547">Nucleotide-binding</keyword>
<dbReference type="InterPro" id="IPR059117">
    <property type="entry name" value="APS_kinase_dom"/>
</dbReference>
<comment type="pathway">
    <text evidence="6">Sulfur metabolism; hydrogen sulfide biosynthesis; sulfite from sulfate: step 2/3.</text>
</comment>
<dbReference type="AlphaFoldDB" id="A0A8J2H8A9"/>
<dbReference type="Gene3D" id="3.40.50.300">
    <property type="entry name" value="P-loop containing nucleotide triphosphate hydrolases"/>
    <property type="match status" value="1"/>
</dbReference>
<evidence type="ECO:0000313" key="9">
    <source>
        <dbReference type="Proteomes" id="UP000786811"/>
    </source>
</evidence>
<evidence type="ECO:0000259" key="7">
    <source>
        <dbReference type="Pfam" id="PF01583"/>
    </source>
</evidence>
<dbReference type="OrthoDB" id="7666427at2759"/>
<dbReference type="NCBIfam" id="TIGR00455">
    <property type="entry name" value="apsK"/>
    <property type="match status" value="1"/>
</dbReference>
<dbReference type="GO" id="GO:0050428">
    <property type="term" value="P:3'-phosphoadenosine 5'-phosphosulfate biosynthetic process"/>
    <property type="evidence" value="ECO:0007669"/>
    <property type="project" value="TreeGrafter"/>
</dbReference>
<proteinExistence type="inferred from homology"/>
<dbReference type="SUPFAM" id="SSF52540">
    <property type="entry name" value="P-loop containing nucleoside triphosphate hydrolases"/>
    <property type="match status" value="1"/>
</dbReference>
<evidence type="ECO:0000256" key="6">
    <source>
        <dbReference type="RuleBase" id="RU004347"/>
    </source>
</evidence>
<dbReference type="GO" id="GO:0004020">
    <property type="term" value="F:adenylylsulfate kinase activity"/>
    <property type="evidence" value="ECO:0007669"/>
    <property type="project" value="UniProtKB-EC"/>
</dbReference>
<dbReference type="InterPro" id="IPR002891">
    <property type="entry name" value="APS"/>
</dbReference>
<organism evidence="8 9">
    <name type="scientific">Cotesia congregata</name>
    <name type="common">Parasitoid wasp</name>
    <name type="synonym">Apanteles congregatus</name>
    <dbReference type="NCBI Taxonomy" id="51543"/>
    <lineage>
        <taxon>Eukaryota</taxon>
        <taxon>Metazoa</taxon>
        <taxon>Ecdysozoa</taxon>
        <taxon>Arthropoda</taxon>
        <taxon>Hexapoda</taxon>
        <taxon>Insecta</taxon>
        <taxon>Pterygota</taxon>
        <taxon>Neoptera</taxon>
        <taxon>Endopterygota</taxon>
        <taxon>Hymenoptera</taxon>
        <taxon>Apocrita</taxon>
        <taxon>Ichneumonoidea</taxon>
        <taxon>Braconidae</taxon>
        <taxon>Microgastrinae</taxon>
        <taxon>Cotesia</taxon>
    </lineage>
</organism>
<keyword evidence="5 6" id="KW-0067">ATP-binding</keyword>
<dbReference type="HAMAP" id="MF_00065">
    <property type="entry name" value="Adenylyl_sulf_kinase"/>
    <property type="match status" value="1"/>
</dbReference>
<feature type="domain" description="APS kinase" evidence="7">
    <location>
        <begin position="39"/>
        <end position="191"/>
    </location>
</feature>
<reference evidence="8" key="1">
    <citation type="submission" date="2021-04" db="EMBL/GenBank/DDBJ databases">
        <authorList>
            <person name="Chebbi M.A.C M."/>
        </authorList>
    </citation>
    <scope>NUCLEOTIDE SEQUENCE</scope>
</reference>
<dbReference type="GO" id="GO:0005524">
    <property type="term" value="F:ATP binding"/>
    <property type="evidence" value="ECO:0007669"/>
    <property type="project" value="UniProtKB-KW"/>
</dbReference>
<evidence type="ECO:0000313" key="8">
    <source>
        <dbReference type="EMBL" id="CAG5084259.1"/>
    </source>
</evidence>
<dbReference type="UniPathway" id="UPA00140">
    <property type="reaction ID" value="UER00205"/>
</dbReference>
<comment type="function">
    <text evidence="6">Catalyzes the synthesis of activated sulfate.</text>
</comment>